<keyword evidence="6" id="KW-0788">Thiol protease</keyword>
<dbReference type="InterPro" id="IPR019400">
    <property type="entry name" value="Peptidase_C65_otubain"/>
</dbReference>
<dbReference type="STRING" id="645134.A0A0L0HPP7"/>
<dbReference type="SUPFAM" id="SSF54001">
    <property type="entry name" value="Cysteine proteinases"/>
    <property type="match status" value="1"/>
</dbReference>
<gene>
    <name evidence="9" type="ORF">SPPG_02098</name>
</gene>
<evidence type="ECO:0000259" key="8">
    <source>
        <dbReference type="PROSITE" id="PS50802"/>
    </source>
</evidence>
<dbReference type="PANTHER" id="PTHR12931:SF15">
    <property type="entry name" value="UBIQUITIN THIOESTERASE OTUBAIN-LIKE"/>
    <property type="match status" value="1"/>
</dbReference>
<evidence type="ECO:0000256" key="5">
    <source>
        <dbReference type="ARBA" id="ARBA00022801"/>
    </source>
</evidence>
<dbReference type="eggNOG" id="KOG3991">
    <property type="taxonomic scope" value="Eukaryota"/>
</dbReference>
<dbReference type="VEuPathDB" id="FungiDB:SPPG_02098"/>
<dbReference type="InterPro" id="IPR042467">
    <property type="entry name" value="Peptidase_C65_otubain_sub2"/>
</dbReference>
<dbReference type="EMBL" id="KQ257452">
    <property type="protein sequence ID" value="KND03028.1"/>
    <property type="molecule type" value="Genomic_DNA"/>
</dbReference>
<dbReference type="EC" id="3.4.19.12" evidence="2"/>
<dbReference type="PANTHER" id="PTHR12931">
    <property type="entry name" value="UBIQUITIN THIOLESTERASE PROTEIN OTUB"/>
    <property type="match status" value="1"/>
</dbReference>
<dbReference type="PROSITE" id="PS50802">
    <property type="entry name" value="OTU"/>
    <property type="match status" value="1"/>
</dbReference>
<dbReference type="Gene3D" id="1.20.1300.20">
    <property type="entry name" value="Peptidase C65 Otubain, subdomain 2"/>
    <property type="match status" value="1"/>
</dbReference>
<evidence type="ECO:0000256" key="4">
    <source>
        <dbReference type="ARBA" id="ARBA00022786"/>
    </source>
</evidence>
<dbReference type="InterPro" id="IPR038765">
    <property type="entry name" value="Papain-like_cys_pep_sf"/>
</dbReference>
<proteinExistence type="predicted"/>
<feature type="region of interest" description="Disordered" evidence="7">
    <location>
        <begin position="1"/>
        <end position="37"/>
    </location>
</feature>
<evidence type="ECO:0000256" key="2">
    <source>
        <dbReference type="ARBA" id="ARBA00012759"/>
    </source>
</evidence>
<keyword evidence="4" id="KW-0833">Ubl conjugation pathway</keyword>
<feature type="domain" description="OTU" evidence="8">
    <location>
        <begin position="89"/>
        <end position="289"/>
    </location>
</feature>
<evidence type="ECO:0000256" key="1">
    <source>
        <dbReference type="ARBA" id="ARBA00000707"/>
    </source>
</evidence>
<dbReference type="OrthoDB" id="18915at2759"/>
<keyword evidence="5" id="KW-0378">Hydrolase</keyword>
<sequence length="290" mass="32512">MHPSDTAAPTAEQGLDQQQQPIENGADTGKDDRPSDEEILRYERAIKEAETGASPLISDILGMQGLEKEFASGLEIFQRKVKHLSQTCKGMRTVKRDGNCFYRALSFRFCELLWERRGTPWAQAALARAASTKDIMTEMGYDMSLLIDFWEPFETALKPQEDSKTLLEIFQTEYVSDTIVCYLRLVTAAVLKKYRDLFEAFILDSYPSLDAFIGSQVEPMNIEADQPHIVAISNALGITIRIANLDPTPTDAGVNYHELSPMEPLEVPGDVPEVVLLYRPGHYDVLYPSG</sequence>
<dbReference type="InterPro" id="IPR042468">
    <property type="entry name" value="Peptidase_C65_otubain_sub1"/>
</dbReference>
<dbReference type="GO" id="GO:0043130">
    <property type="term" value="F:ubiquitin binding"/>
    <property type="evidence" value="ECO:0007669"/>
    <property type="project" value="TreeGrafter"/>
</dbReference>
<keyword evidence="10" id="KW-1185">Reference proteome</keyword>
<feature type="compositionally biased region" description="Basic and acidic residues" evidence="7">
    <location>
        <begin position="28"/>
        <end position="37"/>
    </location>
</feature>
<accession>A0A0L0HPP7</accession>
<comment type="catalytic activity">
    <reaction evidence="1">
        <text>Thiol-dependent hydrolysis of ester, thioester, amide, peptide and isopeptide bonds formed by the C-terminal Gly of ubiquitin (a 76-residue protein attached to proteins as an intracellular targeting signal).</text>
        <dbReference type="EC" id="3.4.19.12"/>
    </reaction>
</comment>
<dbReference type="Proteomes" id="UP000053201">
    <property type="component" value="Unassembled WGS sequence"/>
</dbReference>
<dbReference type="OMA" id="ADHVQIT"/>
<dbReference type="GO" id="GO:0004843">
    <property type="term" value="F:cysteine-type deubiquitinase activity"/>
    <property type="evidence" value="ECO:0007669"/>
    <property type="project" value="UniProtKB-EC"/>
</dbReference>
<dbReference type="AlphaFoldDB" id="A0A0L0HPP7"/>
<dbReference type="GO" id="GO:0071108">
    <property type="term" value="P:protein K48-linked deubiquitination"/>
    <property type="evidence" value="ECO:0007669"/>
    <property type="project" value="TreeGrafter"/>
</dbReference>
<dbReference type="GeneID" id="27685715"/>
<dbReference type="InParanoid" id="A0A0L0HPP7"/>
<dbReference type="GO" id="GO:0006508">
    <property type="term" value="P:proteolysis"/>
    <property type="evidence" value="ECO:0007669"/>
    <property type="project" value="UniProtKB-KW"/>
</dbReference>
<dbReference type="GO" id="GO:0005634">
    <property type="term" value="C:nucleus"/>
    <property type="evidence" value="ECO:0007669"/>
    <property type="project" value="TreeGrafter"/>
</dbReference>
<keyword evidence="3" id="KW-0645">Protease</keyword>
<dbReference type="InterPro" id="IPR003323">
    <property type="entry name" value="OTU_dom"/>
</dbReference>
<evidence type="ECO:0000313" key="9">
    <source>
        <dbReference type="EMBL" id="KND03028.1"/>
    </source>
</evidence>
<protein>
    <recommendedName>
        <fullName evidence="2">ubiquitinyl hydrolase 1</fullName>
        <ecNumber evidence="2">3.4.19.12</ecNumber>
    </recommendedName>
</protein>
<evidence type="ECO:0000313" key="10">
    <source>
        <dbReference type="Proteomes" id="UP000053201"/>
    </source>
</evidence>
<evidence type="ECO:0000256" key="7">
    <source>
        <dbReference type="SAM" id="MobiDB-lite"/>
    </source>
</evidence>
<evidence type="ECO:0000256" key="6">
    <source>
        <dbReference type="ARBA" id="ARBA00022807"/>
    </source>
</evidence>
<dbReference type="RefSeq" id="XP_016611067.1">
    <property type="nucleotide sequence ID" value="XM_016750399.1"/>
</dbReference>
<name>A0A0L0HPP7_SPIPD</name>
<dbReference type="CDD" id="cd22749">
    <property type="entry name" value="Otubain_C65"/>
    <property type="match status" value="1"/>
</dbReference>
<evidence type="ECO:0000256" key="3">
    <source>
        <dbReference type="ARBA" id="ARBA00022670"/>
    </source>
</evidence>
<dbReference type="Pfam" id="PF10275">
    <property type="entry name" value="Peptidase_C65"/>
    <property type="match status" value="1"/>
</dbReference>
<dbReference type="Gene3D" id="3.30.200.60">
    <property type="entry name" value="Peptidase C65 Otubain, subdomain 1"/>
    <property type="match status" value="1"/>
</dbReference>
<reference evidence="9 10" key="1">
    <citation type="submission" date="2009-08" db="EMBL/GenBank/DDBJ databases">
        <title>The Genome Sequence of Spizellomyces punctatus strain DAOM BR117.</title>
        <authorList>
            <consortium name="The Broad Institute Genome Sequencing Platform"/>
            <person name="Russ C."/>
            <person name="Cuomo C."/>
            <person name="Shea T."/>
            <person name="Young S.K."/>
            <person name="Zeng Q."/>
            <person name="Koehrsen M."/>
            <person name="Haas B."/>
            <person name="Borodovsky M."/>
            <person name="Guigo R."/>
            <person name="Alvarado L."/>
            <person name="Berlin A."/>
            <person name="Bochicchio J."/>
            <person name="Borenstein D."/>
            <person name="Chapman S."/>
            <person name="Chen Z."/>
            <person name="Engels R."/>
            <person name="Freedman E."/>
            <person name="Gellesch M."/>
            <person name="Goldberg J."/>
            <person name="Griggs A."/>
            <person name="Gujja S."/>
            <person name="Heiman D."/>
            <person name="Hepburn T."/>
            <person name="Howarth C."/>
            <person name="Jen D."/>
            <person name="Larson L."/>
            <person name="Lewis B."/>
            <person name="Mehta T."/>
            <person name="Park D."/>
            <person name="Pearson M."/>
            <person name="Roberts A."/>
            <person name="Saif S."/>
            <person name="Shenoy N."/>
            <person name="Sisk P."/>
            <person name="Stolte C."/>
            <person name="Sykes S."/>
            <person name="Thomson T."/>
            <person name="Walk T."/>
            <person name="White J."/>
            <person name="Yandava C."/>
            <person name="Burger G."/>
            <person name="Gray M.W."/>
            <person name="Holland P.W.H."/>
            <person name="King N."/>
            <person name="Lang F.B.F."/>
            <person name="Roger A.J."/>
            <person name="Ruiz-Trillo I."/>
            <person name="Lander E."/>
            <person name="Nusbaum C."/>
        </authorList>
    </citation>
    <scope>NUCLEOTIDE SEQUENCE [LARGE SCALE GENOMIC DNA]</scope>
    <source>
        <strain evidence="9 10">DAOM BR117</strain>
    </source>
</reference>
<organism evidence="9 10">
    <name type="scientific">Spizellomyces punctatus (strain DAOM BR117)</name>
    <dbReference type="NCBI Taxonomy" id="645134"/>
    <lineage>
        <taxon>Eukaryota</taxon>
        <taxon>Fungi</taxon>
        <taxon>Fungi incertae sedis</taxon>
        <taxon>Chytridiomycota</taxon>
        <taxon>Chytridiomycota incertae sedis</taxon>
        <taxon>Chytridiomycetes</taxon>
        <taxon>Spizellomycetales</taxon>
        <taxon>Spizellomycetaceae</taxon>
        <taxon>Spizellomyces</taxon>
    </lineage>
</organism>